<dbReference type="AlphaFoldDB" id="A0A7W3IX30"/>
<keyword evidence="4" id="KW-0413">Isomerase</keyword>
<feature type="domain" description="Methylmalonyl-CoA mutase alpha/beta chain catalytic" evidence="3">
    <location>
        <begin position="210"/>
        <end position="452"/>
    </location>
</feature>
<feature type="region of interest" description="Disordered" evidence="2">
    <location>
        <begin position="1"/>
        <end position="33"/>
    </location>
</feature>
<comment type="subunit">
    <text evidence="1">Heterodimer of an alpha and a beta chain.</text>
</comment>
<organism evidence="4 5">
    <name type="scientific">Nocardioides ginsengisegetis</name>
    <dbReference type="NCBI Taxonomy" id="661491"/>
    <lineage>
        <taxon>Bacteria</taxon>
        <taxon>Bacillati</taxon>
        <taxon>Actinomycetota</taxon>
        <taxon>Actinomycetes</taxon>
        <taxon>Propionibacteriales</taxon>
        <taxon>Nocardioidaceae</taxon>
        <taxon>Nocardioides</taxon>
    </lineage>
</organism>
<dbReference type="GO" id="GO:0005737">
    <property type="term" value="C:cytoplasm"/>
    <property type="evidence" value="ECO:0007669"/>
    <property type="project" value="TreeGrafter"/>
</dbReference>
<dbReference type="EMBL" id="JACGXA010000001">
    <property type="protein sequence ID" value="MBA8802255.1"/>
    <property type="molecule type" value="Genomic_DNA"/>
</dbReference>
<evidence type="ECO:0000313" key="4">
    <source>
        <dbReference type="EMBL" id="MBA8802255.1"/>
    </source>
</evidence>
<dbReference type="RefSeq" id="WP_182536586.1">
    <property type="nucleotide sequence ID" value="NZ_JACGXA010000001.1"/>
</dbReference>
<evidence type="ECO:0000256" key="1">
    <source>
        <dbReference type="ARBA" id="ARBA00011870"/>
    </source>
</evidence>
<dbReference type="EC" id="5.4.99.2" evidence="4"/>
<dbReference type="GO" id="GO:0019678">
    <property type="term" value="P:propionate metabolic process, methylmalonyl pathway"/>
    <property type="evidence" value="ECO:0007669"/>
    <property type="project" value="TreeGrafter"/>
</dbReference>
<name>A0A7W3IX30_9ACTN</name>
<dbReference type="SUPFAM" id="SSF51703">
    <property type="entry name" value="Cobalamin (vitamin B12)-dependent enzymes"/>
    <property type="match status" value="1"/>
</dbReference>
<dbReference type="PANTHER" id="PTHR48101">
    <property type="entry name" value="METHYLMALONYL-COA MUTASE, MITOCHONDRIAL-RELATED"/>
    <property type="match status" value="1"/>
</dbReference>
<dbReference type="GO" id="GO:0031419">
    <property type="term" value="F:cobalamin binding"/>
    <property type="evidence" value="ECO:0007669"/>
    <property type="project" value="UniProtKB-KW"/>
</dbReference>
<dbReference type="InterPro" id="IPR006099">
    <property type="entry name" value="MeMalonylCoA_mutase_a/b_cat"/>
</dbReference>
<gene>
    <name evidence="4" type="ORF">FB382_000546</name>
</gene>
<dbReference type="Pfam" id="PF01642">
    <property type="entry name" value="MM_CoA_mutase"/>
    <property type="match status" value="1"/>
</dbReference>
<proteinExistence type="predicted"/>
<evidence type="ECO:0000313" key="5">
    <source>
        <dbReference type="Proteomes" id="UP000580910"/>
    </source>
</evidence>
<comment type="caution">
    <text evidence="4">The sequence shown here is derived from an EMBL/GenBank/DDBJ whole genome shotgun (WGS) entry which is preliminary data.</text>
</comment>
<sequence>MTDDSAVEGGLAEPTELEPDQGSLRLASPEDDWSVTDWERSTAAVLRKSRRMTDEDPDDLVWQKLTRTTLDGIAVTPLGTPDLLQDLQTSGRPERSGDWDIRAHLSGADAKAANEAALVDLNGGVSSLWLTVDADTDLRTLLNEVLLDLAPVVLDAPSAPLVAAGALLSLLKERGTTPAPGTNLGADAGADEAELVAVARLALDAGVLGVVVDATKVHDRGASDAQELAHSLVAGVRVLRALTDAGISAEDAAGLVEFRYAATAEQFPTIAKLRAARRLWARVLELSEVSAGSTTGSGGRVQRQHAVTSRPMMSKYDPWVNMLRTTVAAFAAGVGGADAVTVLPFDSPLGVPDAFGRRIARNTSALLISESHVATVADPAGGSYAVEKLTDDLARAAWEIFGRLEDGESLDAMVEQTVARREQEIARRKRPITGVTEFPNLGETLPERPADTMAPNVRRYGASFEALRDEPIAQHVFLATLGPIAAHTARATFASNLLAAGGIAVDVAGATADVAELVAAYAGQPVVCLAGSDAAYAEWGAEAAAALRGAGATHVVIAGKPTDYADDAAAMGVDALDFLTRTRGHLQ</sequence>
<dbReference type="PANTHER" id="PTHR48101:SF4">
    <property type="entry name" value="METHYLMALONYL-COA MUTASE, MITOCHONDRIAL"/>
    <property type="match status" value="1"/>
</dbReference>
<evidence type="ECO:0000256" key="2">
    <source>
        <dbReference type="SAM" id="MobiDB-lite"/>
    </source>
</evidence>
<dbReference type="GO" id="GO:0004494">
    <property type="term" value="F:methylmalonyl-CoA mutase activity"/>
    <property type="evidence" value="ECO:0007669"/>
    <property type="project" value="UniProtKB-EC"/>
</dbReference>
<dbReference type="Proteomes" id="UP000580910">
    <property type="component" value="Unassembled WGS sequence"/>
</dbReference>
<accession>A0A7W3IX30</accession>
<reference evidence="4 5" key="1">
    <citation type="submission" date="2020-07" db="EMBL/GenBank/DDBJ databases">
        <title>Sequencing the genomes of 1000 actinobacteria strains.</title>
        <authorList>
            <person name="Klenk H.-P."/>
        </authorList>
    </citation>
    <scope>NUCLEOTIDE SEQUENCE [LARGE SCALE GENOMIC DNA]</scope>
    <source>
        <strain evidence="4 5">DSM 21349</strain>
    </source>
</reference>
<keyword evidence="5" id="KW-1185">Reference proteome</keyword>
<dbReference type="Gene3D" id="3.40.50.280">
    <property type="entry name" value="Cobalamin-binding domain"/>
    <property type="match status" value="1"/>
</dbReference>
<protein>
    <submittedName>
        <fullName evidence="4">Methylmalonyl-CoA mutase</fullName>
        <ecNumber evidence="4">5.4.99.2</ecNumber>
    </submittedName>
</protein>
<dbReference type="Gene3D" id="3.20.20.240">
    <property type="entry name" value="Methylmalonyl-CoA mutase"/>
    <property type="match status" value="1"/>
</dbReference>
<evidence type="ECO:0000259" key="3">
    <source>
        <dbReference type="Pfam" id="PF01642"/>
    </source>
</evidence>
<dbReference type="InterPro" id="IPR016176">
    <property type="entry name" value="Cbl-dep_enz_cat"/>
</dbReference>